<sequence length="1029" mass="114512">MYLSLWVHLLPADTNIVTEEALSFFGADLKPPTGFPLKLSLTIFSNWAHDIVKCSVWTAYPENGNEVVAAANWAMFNKYDLHASGNMHNWSPLTLADSEHHPTLFSCGIGNETIVQQLFPHQPARVILLKTSALNKIEVSSTRPEDSFFWSEPGVLMEHVLQKLEGRNLGLLSFPAPGNMTIGGVLAVGGHGTGVPATGETLSKGHSFGSLSNLIISFTAVVYNKSLGKYTLKEFTRSEPEAKALLINLGRTFVTNFTLRAGPLQYLRCRSYIDIPASKLFAASEGANSISRMLNMYGRLEVILFPFTTHPWLKVWSVEPVKPRLSREVISPYNYPFTNSIPESVSLVIKAMMEHHLYNFTRLIGKTQYACTVAGLVATSSFDIWGSSKNTLLYVKTSTLRYHENGYAVVTDRASVQRVVHEIYVFFNSLLLSYEARDLYPINGPIEIRITGLDTPEDVLIEGAVGAALSSVQLVDGSNFDTAVWVALSTYIKSPSCGSFLQEFEEFLFRTFNGQRAVTRVEWSKGWALTSDGPWTNKRFFDEQVKNSLPLANYKYSMDTMEEYDPYFVFTNDFTREYFITWNLRSLTQKPNIVKMNMISFRKHGSVTLADNDEQEEGEAFALQEYPPEIDLGESQRKKRCLQKSDFQVNSVFVSNAIVVVVVGLSMLLTRYMDARVPEPVSARNASNATIRFSEERARRDLEHLTSVGVRVSGSEAADVTTVQNILKALSTITESGRSKFFNLEYTIQRPTGSFFVDKNAGFTSVYAGISNVVAKLEPKDGTNDSVLVNCHFDTKPGTPGASDNMISCVTMLEVIRTLYHYQSNDVAGVLKNSIVFLFNGDEEMYLQGSHGFIRGDEGGHPWAQNIRCFINLEAAGSGGREVLFQSGPGNGWILKSYAKSAPHPYTTVFAEELFQAGLIPSDTDFRIFRDFKNIPGLDMAFVKNGYVYHTKWDRAVDIPPGSIQNMGDNVLAIVQDLGNLDLQAVDHSGTRMVFFDVLGLFVVSYSEIIGISINLLVALIFIGLVLLE</sequence>
<evidence type="ECO:0000256" key="2">
    <source>
        <dbReference type="ARBA" id="ARBA00004477"/>
    </source>
</evidence>
<keyword evidence="12 15" id="KW-0472">Membrane</keyword>
<evidence type="ECO:0000256" key="8">
    <source>
        <dbReference type="ARBA" id="ARBA00022824"/>
    </source>
</evidence>
<evidence type="ECO:0000256" key="4">
    <source>
        <dbReference type="ARBA" id="ARBA00022670"/>
    </source>
</evidence>
<evidence type="ECO:0000256" key="13">
    <source>
        <dbReference type="ARBA" id="ARBA00023180"/>
    </source>
</evidence>
<feature type="domain" description="FAD-binding PCMH-type" evidence="16">
    <location>
        <begin position="50"/>
        <end position="264"/>
    </location>
</feature>
<dbReference type="GO" id="GO:0005789">
    <property type="term" value="C:endoplasmic reticulum membrane"/>
    <property type="evidence" value="ECO:0007669"/>
    <property type="project" value="UniProtKB-SubCell"/>
</dbReference>
<keyword evidence="7" id="KW-0378">Hydrolase</keyword>
<comment type="cofactor">
    <cofactor evidence="1">
        <name>Zn(2+)</name>
        <dbReference type="ChEBI" id="CHEBI:29105"/>
    </cofactor>
</comment>
<evidence type="ECO:0000256" key="11">
    <source>
        <dbReference type="ARBA" id="ARBA00023049"/>
    </source>
</evidence>
<dbReference type="CDD" id="cd03875">
    <property type="entry name" value="M28_Fxna_like"/>
    <property type="match status" value="1"/>
</dbReference>
<dbReference type="InterPro" id="IPR048024">
    <property type="entry name" value="Fxna-like_M28_dom"/>
</dbReference>
<keyword evidence="5 15" id="KW-0812">Transmembrane</keyword>
<evidence type="ECO:0000259" key="16">
    <source>
        <dbReference type="PROSITE" id="PS51387"/>
    </source>
</evidence>
<evidence type="ECO:0000256" key="9">
    <source>
        <dbReference type="ARBA" id="ARBA00022833"/>
    </source>
</evidence>
<dbReference type="PANTHER" id="PTHR12147:SF22">
    <property type="entry name" value="ENDOPLASMIC RETICULUM METALLOPEPTIDASE 1"/>
    <property type="match status" value="1"/>
</dbReference>
<dbReference type="InterPro" id="IPR045175">
    <property type="entry name" value="M28_fam"/>
</dbReference>
<evidence type="ECO:0000313" key="17">
    <source>
        <dbReference type="EMBL" id="CAG7719742.1"/>
    </source>
</evidence>
<dbReference type="OrthoDB" id="76293at2759"/>
<dbReference type="PANTHER" id="PTHR12147">
    <property type="entry name" value="METALLOPEPTIDASE M28 FAMILY MEMBER"/>
    <property type="match status" value="1"/>
</dbReference>
<dbReference type="Pfam" id="PF09129">
    <property type="entry name" value="Chol_subst-bind"/>
    <property type="match status" value="1"/>
</dbReference>
<comment type="similarity">
    <text evidence="3">Belongs to the peptidase M28 family.</text>
</comment>
<dbReference type="InterPro" id="IPR016166">
    <property type="entry name" value="FAD-bd_PCMH"/>
</dbReference>
<keyword evidence="10 15" id="KW-1133">Transmembrane helix</keyword>
<dbReference type="GO" id="GO:0008235">
    <property type="term" value="F:metalloexopeptidase activity"/>
    <property type="evidence" value="ECO:0007669"/>
    <property type="project" value="InterPro"/>
</dbReference>
<evidence type="ECO:0000256" key="10">
    <source>
        <dbReference type="ARBA" id="ARBA00022989"/>
    </source>
</evidence>
<evidence type="ECO:0000256" key="14">
    <source>
        <dbReference type="ARBA" id="ARBA00078796"/>
    </source>
</evidence>
<reference evidence="17" key="1">
    <citation type="submission" date="2021-06" db="EMBL/GenBank/DDBJ databases">
        <authorList>
            <person name="Hodson N. C."/>
            <person name="Mongue J. A."/>
            <person name="Jaron S. K."/>
        </authorList>
    </citation>
    <scope>NUCLEOTIDE SEQUENCE</scope>
</reference>
<evidence type="ECO:0000256" key="1">
    <source>
        <dbReference type="ARBA" id="ARBA00001947"/>
    </source>
</evidence>
<evidence type="ECO:0000256" key="6">
    <source>
        <dbReference type="ARBA" id="ARBA00022723"/>
    </source>
</evidence>
<keyword evidence="8" id="KW-0256">Endoplasmic reticulum</keyword>
<dbReference type="PROSITE" id="PS51387">
    <property type="entry name" value="FAD_PCMH"/>
    <property type="match status" value="1"/>
</dbReference>
<keyword evidence="13" id="KW-0325">Glycoprotein</keyword>
<dbReference type="FunFam" id="3.40.630.10:FF:000008">
    <property type="entry name" value="Endoplasmic reticulum metallopeptidase 1"/>
    <property type="match status" value="1"/>
</dbReference>
<evidence type="ECO:0000256" key="15">
    <source>
        <dbReference type="SAM" id="Phobius"/>
    </source>
</evidence>
<dbReference type="Proteomes" id="UP000708208">
    <property type="component" value="Unassembled WGS sequence"/>
</dbReference>
<dbReference type="GO" id="GO:0006508">
    <property type="term" value="P:proteolysis"/>
    <property type="evidence" value="ECO:0007669"/>
    <property type="project" value="UniProtKB-KW"/>
</dbReference>
<proteinExistence type="inferred from homology"/>
<feature type="non-terminal residue" evidence="17">
    <location>
        <position position="1029"/>
    </location>
</feature>
<dbReference type="InterPro" id="IPR007484">
    <property type="entry name" value="Peptidase_M28"/>
</dbReference>
<organism evidence="17 18">
    <name type="scientific">Allacma fusca</name>
    <dbReference type="NCBI Taxonomy" id="39272"/>
    <lineage>
        <taxon>Eukaryota</taxon>
        <taxon>Metazoa</taxon>
        <taxon>Ecdysozoa</taxon>
        <taxon>Arthropoda</taxon>
        <taxon>Hexapoda</taxon>
        <taxon>Collembola</taxon>
        <taxon>Symphypleona</taxon>
        <taxon>Sminthuridae</taxon>
        <taxon>Allacma</taxon>
    </lineage>
</organism>
<keyword evidence="9" id="KW-0862">Zinc</keyword>
<evidence type="ECO:0000256" key="7">
    <source>
        <dbReference type="ARBA" id="ARBA00022801"/>
    </source>
</evidence>
<dbReference type="AlphaFoldDB" id="A0A8J2JJU2"/>
<protein>
    <recommendedName>
        <fullName evidence="14">FXNA-like protease</fullName>
    </recommendedName>
</protein>
<evidence type="ECO:0000256" key="3">
    <source>
        <dbReference type="ARBA" id="ARBA00010918"/>
    </source>
</evidence>
<accession>A0A8J2JJU2</accession>
<dbReference type="GO" id="GO:0046872">
    <property type="term" value="F:metal ion binding"/>
    <property type="evidence" value="ECO:0007669"/>
    <property type="project" value="UniProtKB-KW"/>
</dbReference>
<comment type="caution">
    <text evidence="17">The sequence shown here is derived from an EMBL/GenBank/DDBJ whole genome shotgun (WGS) entry which is preliminary data.</text>
</comment>
<name>A0A8J2JJU2_9HEXA</name>
<dbReference type="Pfam" id="PF04389">
    <property type="entry name" value="Peptidase_M28"/>
    <property type="match status" value="1"/>
</dbReference>
<gene>
    <name evidence="17" type="ORF">AFUS01_LOCUS9050</name>
</gene>
<dbReference type="InterPro" id="IPR015213">
    <property type="entry name" value="Cholesterol_OX_subst-bd"/>
</dbReference>
<keyword evidence="4" id="KW-0645">Protease</keyword>
<feature type="transmembrane region" description="Helical" evidence="15">
    <location>
        <begin position="998"/>
        <end position="1028"/>
    </location>
</feature>
<evidence type="ECO:0000256" key="5">
    <source>
        <dbReference type="ARBA" id="ARBA00022692"/>
    </source>
</evidence>
<comment type="subcellular location">
    <subcellularLocation>
        <location evidence="2">Endoplasmic reticulum membrane</location>
        <topology evidence="2">Multi-pass membrane protein</topology>
    </subcellularLocation>
</comment>
<keyword evidence="6" id="KW-0479">Metal-binding</keyword>
<dbReference type="GO" id="GO:0071949">
    <property type="term" value="F:FAD binding"/>
    <property type="evidence" value="ECO:0007669"/>
    <property type="project" value="InterPro"/>
</dbReference>
<dbReference type="EMBL" id="CAJVCH010064162">
    <property type="protein sequence ID" value="CAG7719742.1"/>
    <property type="molecule type" value="Genomic_DNA"/>
</dbReference>
<evidence type="ECO:0000313" key="18">
    <source>
        <dbReference type="Proteomes" id="UP000708208"/>
    </source>
</evidence>
<keyword evidence="18" id="KW-1185">Reference proteome</keyword>
<evidence type="ECO:0000256" key="12">
    <source>
        <dbReference type="ARBA" id="ARBA00023136"/>
    </source>
</evidence>
<keyword evidence="11" id="KW-0482">Metalloprotease</keyword>